<dbReference type="EMBL" id="LSRX01000637">
    <property type="protein sequence ID" value="OLP92039.1"/>
    <property type="molecule type" value="Genomic_DNA"/>
</dbReference>
<gene>
    <name evidence="2" type="ORF">AK812_SmicGene26197</name>
</gene>
<comment type="caution">
    <text evidence="2">The sequence shown here is derived from an EMBL/GenBank/DDBJ whole genome shotgun (WGS) entry which is preliminary data.</text>
</comment>
<sequence length="1073" mass="119793">MSASKWKLTKKDEQEVQKVGTAAREAALAAGKTAEEADAAKSEATEAEAKRIKEEKARKNEERKRAAAKSTATVFASKPSTEASEGQNGLYYAALTEAQETVLSHPVFKGIIAEEPLPITDSEILESGVQAVWSETEAVTAVRREKCYNARCLEYADFSYKKPRHLDPVHIDVESVEEVKALKGTAGNWKRISPEEPVHSLIFHLERLILQKDGDAASILDVLGPLTASREIERVHSHNSRLLFSAVHDDDTQVTGVMLSTTCRIELIEPEAPDMSFEDALYWKSYRIRVKVTAEDDLCKRTARQMAVEIHSFKMRKERVSGPVDLATLQDLYTSEAASVKSIVTANMVMQAMSIHEKLLQNIRIVQVLENLERMYGLKSCLNSMVKLKTIIEKTETDEERAWIVECLEDGLLQRPPALFNDSIGTTDLKGSASKLSLIELFKFKKVAYDYFLDLEAPRANFDLEHLKLSKEKCRDHKSYRAWCAPLTDTHVVDTTWQAKLKNSTQLLLKLLLELLYESGWHASIAGLFKNKKAALDSLKVEQAEEAAKTGAALGDTEEKAEAEEVDGQDSQLWAERARRPQYQAAPPSQDHVSKLLEGALKGRGATPVKADMAVVDRPLDADVVVLGDGGQNPGSLLHYFKQTTRDAASFPSYLETKNVTVMFSEQAVRKRKLKQRGEMEQVQGLHFISANPLEKLLPEKQFSSYPFSNRGGAIGYIHDSETPWQLTVEKKRKLYGSDHLVGGTGPLVKDDSDTRRADDIEPVFYRALPNAMWHDFVNAYSCAACLDLCARAGEVAKACLLAKKSYVGMCLCKLKWIGPPGEDEDEEEGEETTYQIVGSWTSMKEAEDMTKTPAGAFTYEVALCPNGWEQFYLLRNNSWTKKIYPAVHKSWKDMPCVGPHKGRDRPMCWRVSNQPGYDLPGDDEGPPGSRYTVTFTPGKVKRLTWERIDEKMDPPVDTGVYQLLGSWSDFDPVDMAADPGRPGVYTAEAHCSGSGMQFYFTRNEDQSQNISPVIEGRGYGSLYSAVAPVGHQSPGRYWNIDAEAGEVYKIEFVRSPSDFSDMSVSWHKISGK</sequence>
<feature type="region of interest" description="Disordered" evidence="1">
    <location>
        <begin position="28"/>
        <end position="84"/>
    </location>
</feature>
<protein>
    <submittedName>
        <fullName evidence="2">Uncharacterized protein</fullName>
    </submittedName>
</protein>
<evidence type="ECO:0000313" key="2">
    <source>
        <dbReference type="EMBL" id="OLP92039.1"/>
    </source>
</evidence>
<feature type="compositionally biased region" description="Basic and acidic residues" evidence="1">
    <location>
        <begin position="33"/>
        <end position="65"/>
    </location>
</feature>
<dbReference type="Proteomes" id="UP000186817">
    <property type="component" value="Unassembled WGS sequence"/>
</dbReference>
<dbReference type="AlphaFoldDB" id="A0A1Q9DA98"/>
<dbReference type="OrthoDB" id="418941at2759"/>
<keyword evidence="3" id="KW-1185">Reference proteome</keyword>
<proteinExistence type="predicted"/>
<feature type="compositionally biased region" description="Polar residues" evidence="1">
    <location>
        <begin position="70"/>
        <end position="84"/>
    </location>
</feature>
<evidence type="ECO:0000313" key="3">
    <source>
        <dbReference type="Proteomes" id="UP000186817"/>
    </source>
</evidence>
<organism evidence="2 3">
    <name type="scientific">Symbiodinium microadriaticum</name>
    <name type="common">Dinoflagellate</name>
    <name type="synonym">Zooxanthella microadriatica</name>
    <dbReference type="NCBI Taxonomy" id="2951"/>
    <lineage>
        <taxon>Eukaryota</taxon>
        <taxon>Sar</taxon>
        <taxon>Alveolata</taxon>
        <taxon>Dinophyceae</taxon>
        <taxon>Suessiales</taxon>
        <taxon>Symbiodiniaceae</taxon>
        <taxon>Symbiodinium</taxon>
    </lineage>
</organism>
<evidence type="ECO:0000256" key="1">
    <source>
        <dbReference type="SAM" id="MobiDB-lite"/>
    </source>
</evidence>
<name>A0A1Q9DA98_SYMMI</name>
<feature type="region of interest" description="Disordered" evidence="1">
    <location>
        <begin position="550"/>
        <end position="572"/>
    </location>
</feature>
<accession>A0A1Q9DA98</accession>
<feature type="compositionally biased region" description="Acidic residues" evidence="1">
    <location>
        <begin position="559"/>
        <end position="568"/>
    </location>
</feature>
<reference evidence="2 3" key="1">
    <citation type="submission" date="2016-02" db="EMBL/GenBank/DDBJ databases">
        <title>Genome analysis of coral dinoflagellate symbionts highlights evolutionary adaptations to a symbiotic lifestyle.</title>
        <authorList>
            <person name="Aranda M."/>
            <person name="Li Y."/>
            <person name="Liew Y.J."/>
            <person name="Baumgarten S."/>
            <person name="Simakov O."/>
            <person name="Wilson M."/>
            <person name="Piel J."/>
            <person name="Ashoor H."/>
            <person name="Bougouffa S."/>
            <person name="Bajic V.B."/>
            <person name="Ryu T."/>
            <person name="Ravasi T."/>
            <person name="Bayer T."/>
            <person name="Micklem G."/>
            <person name="Kim H."/>
            <person name="Bhak J."/>
            <person name="Lajeunesse T.C."/>
            <person name="Voolstra C.R."/>
        </authorList>
    </citation>
    <scope>NUCLEOTIDE SEQUENCE [LARGE SCALE GENOMIC DNA]</scope>
    <source>
        <strain evidence="2 3">CCMP2467</strain>
    </source>
</reference>